<evidence type="ECO:0000313" key="4">
    <source>
        <dbReference type="Proteomes" id="UP001324185"/>
    </source>
</evidence>
<keyword evidence="2" id="KW-0732">Signal</keyword>
<feature type="region of interest" description="Disordered" evidence="1">
    <location>
        <begin position="98"/>
        <end position="123"/>
    </location>
</feature>
<dbReference type="EMBL" id="CP140158">
    <property type="protein sequence ID" value="WQG85447.1"/>
    <property type="molecule type" value="Genomic_DNA"/>
</dbReference>
<evidence type="ECO:0000256" key="1">
    <source>
        <dbReference type="SAM" id="MobiDB-lite"/>
    </source>
</evidence>
<feature type="chain" id="PRO_5046684666" evidence="2">
    <location>
        <begin position="23"/>
        <end position="123"/>
    </location>
</feature>
<organism evidence="3 4">
    <name type="scientific">Kangiella aquimarina</name>
    <dbReference type="NCBI Taxonomy" id="261965"/>
    <lineage>
        <taxon>Bacteria</taxon>
        <taxon>Pseudomonadati</taxon>
        <taxon>Pseudomonadota</taxon>
        <taxon>Gammaproteobacteria</taxon>
        <taxon>Kangiellales</taxon>
        <taxon>Kangiellaceae</taxon>
        <taxon>Kangiella</taxon>
    </lineage>
</organism>
<dbReference type="Proteomes" id="UP001324185">
    <property type="component" value="Chromosome"/>
</dbReference>
<keyword evidence="4" id="KW-1185">Reference proteome</keyword>
<proteinExistence type="predicted"/>
<protein>
    <submittedName>
        <fullName evidence="3">DUF6746 family protein</fullName>
    </submittedName>
</protein>
<sequence>MSLRKTISAIILAAATVSVVHATDVRHFKGEKPETMAEAIAIIEKYNTQLEGRIKYELTPYTMAEIHQMSYSLENALQFIEQHLDQTQENLEKVHIASETNDPETVQQKGKEYLQGTKDLIGK</sequence>
<dbReference type="Pfam" id="PF20531">
    <property type="entry name" value="DUF6746"/>
    <property type="match status" value="1"/>
</dbReference>
<name>A0ABZ0X4B5_9GAMM</name>
<reference evidence="3 4" key="1">
    <citation type="submission" date="2023-11" db="EMBL/GenBank/DDBJ databases">
        <title>MicrobeMod: A computational toolkit for identifying prokaryotic methylation and restriction-modification with nanopore sequencing.</title>
        <authorList>
            <person name="Crits-Christoph A."/>
            <person name="Kang S.C."/>
            <person name="Lee H."/>
            <person name="Ostrov N."/>
        </authorList>
    </citation>
    <scope>NUCLEOTIDE SEQUENCE [LARGE SCALE GENOMIC DNA]</scope>
    <source>
        <strain evidence="3 4">DSMZ 16071</strain>
    </source>
</reference>
<gene>
    <name evidence="3" type="ORF">SR900_00870</name>
</gene>
<feature type="compositionally biased region" description="Polar residues" evidence="1">
    <location>
        <begin position="98"/>
        <end position="108"/>
    </location>
</feature>
<evidence type="ECO:0000313" key="3">
    <source>
        <dbReference type="EMBL" id="WQG85447.1"/>
    </source>
</evidence>
<dbReference type="RefSeq" id="WP_018623432.1">
    <property type="nucleotide sequence ID" value="NZ_CP140158.1"/>
</dbReference>
<dbReference type="InterPro" id="IPR046634">
    <property type="entry name" value="DUF6746"/>
</dbReference>
<accession>A0ABZ0X4B5</accession>
<feature type="signal peptide" evidence="2">
    <location>
        <begin position="1"/>
        <end position="22"/>
    </location>
</feature>
<evidence type="ECO:0000256" key="2">
    <source>
        <dbReference type="SAM" id="SignalP"/>
    </source>
</evidence>